<dbReference type="RefSeq" id="WP_220664830.1">
    <property type="nucleotide sequence ID" value="NZ_CP069373.1"/>
</dbReference>
<keyword evidence="1" id="KW-0614">Plasmid</keyword>
<keyword evidence="2" id="KW-1185">Reference proteome</keyword>
<name>A0A8G1EE75_9RHOB</name>
<dbReference type="AlphaFoldDB" id="A0A8G1EE75"/>
<geneLocation type="plasmid" evidence="1 2">
    <name>unnamed3</name>
</geneLocation>
<evidence type="ECO:0000313" key="1">
    <source>
        <dbReference type="EMBL" id="QYZ72267.1"/>
    </source>
</evidence>
<protein>
    <submittedName>
        <fullName evidence="1">Uncharacterized protein</fullName>
    </submittedName>
</protein>
<dbReference type="Proteomes" id="UP000826300">
    <property type="component" value="Plasmid unnamed3"/>
</dbReference>
<organism evidence="1 2">
    <name type="scientific">Neotabrizicola shimadae</name>
    <dbReference type="NCBI Taxonomy" id="2807096"/>
    <lineage>
        <taxon>Bacteria</taxon>
        <taxon>Pseudomonadati</taxon>
        <taxon>Pseudomonadota</taxon>
        <taxon>Alphaproteobacteria</taxon>
        <taxon>Rhodobacterales</taxon>
        <taxon>Paracoccaceae</taxon>
        <taxon>Neotabrizicola</taxon>
    </lineage>
</organism>
<reference evidence="1" key="1">
    <citation type="submission" date="2021-02" db="EMBL/GenBank/DDBJ databases">
        <title>Rhodobacter shimadae sp. nov., an aerobic anoxygenic phototrophic bacterium isolated from a hot spring.</title>
        <authorList>
            <person name="Muramatsu S."/>
            <person name="Haruta S."/>
            <person name="Hirose S."/>
            <person name="Hanada S."/>
        </authorList>
    </citation>
    <scope>NUCLEOTIDE SEQUENCE</scope>
    <source>
        <strain evidence="1">N10</strain>
        <plasmid evidence="1">unnamed3</plasmid>
    </source>
</reference>
<sequence>MANETQAADDDKKAGNQVAARLARVLYARANPGKVSKDAWEAARADYLKQARQLMRALEKQGLSITLAA</sequence>
<accession>A0A8G1EE75</accession>
<dbReference type="KEGG" id="nsm:JO391_21260"/>
<gene>
    <name evidence="1" type="ORF">JO391_21260</name>
</gene>
<evidence type="ECO:0000313" key="2">
    <source>
        <dbReference type="Proteomes" id="UP000826300"/>
    </source>
</evidence>
<proteinExistence type="predicted"/>
<dbReference type="EMBL" id="CP069373">
    <property type="protein sequence ID" value="QYZ72267.1"/>
    <property type="molecule type" value="Genomic_DNA"/>
</dbReference>